<gene>
    <name evidence="3" type="ORF">H3146_24485</name>
</gene>
<dbReference type="PANTHER" id="PTHR30290">
    <property type="entry name" value="PERIPLASMIC BINDING COMPONENT OF ABC TRANSPORTER"/>
    <property type="match status" value="1"/>
</dbReference>
<dbReference type="GO" id="GO:0015833">
    <property type="term" value="P:peptide transport"/>
    <property type="evidence" value="ECO:0007669"/>
    <property type="project" value="TreeGrafter"/>
</dbReference>
<name>A0A7W3WQ84_9ACTN</name>
<dbReference type="PANTHER" id="PTHR30290:SF83">
    <property type="entry name" value="ABC TRANSPORTER SUBSTRATE-BINDING PROTEIN"/>
    <property type="match status" value="1"/>
</dbReference>
<comment type="caution">
    <text evidence="3">The sequence shown here is derived from an EMBL/GenBank/DDBJ whole genome shotgun (WGS) entry which is preliminary data.</text>
</comment>
<dbReference type="InterPro" id="IPR000914">
    <property type="entry name" value="SBP_5_dom"/>
</dbReference>
<feature type="domain" description="Solute-binding protein family 5" evidence="2">
    <location>
        <begin position="82"/>
        <end position="465"/>
    </location>
</feature>
<evidence type="ECO:0000313" key="3">
    <source>
        <dbReference type="EMBL" id="MBB1256486.1"/>
    </source>
</evidence>
<dbReference type="CDD" id="cd00995">
    <property type="entry name" value="PBP2_NikA_DppA_OppA_like"/>
    <property type="match status" value="1"/>
</dbReference>
<accession>A0A7W3WQ84</accession>
<sequence length="543" mass="59689">MRGATRVSVAIATATALALTAGACGGGGGGDNGGGMVRASWGDPQNPLEPANTNEVQGGKVLDMVFRGLKRYNPDTGAAEDAMAESIETDDQQNFTVTIKEGWTFSDGTDVTARSFVDAWNYGANLENNQINSYFFRFIEGYDAVHPEEEGAEASAETMSGLEVVDDTTFTVRLTEKFSLWPETLGYAAYAPLPQAFFDDRDAWLARPVGNGPYKVDAYNRGESMRLSRYDDYAGDDKARNDGVELRVYTDNNTAYTDLQAGNLDVIDDVPAAQVRNAERDLDGRYINQPAGIIQTITFPLYREQWQTDDAAKVRRGISMAINREEITDRIFFGTRTPAKDFTSPVLGEAGGYDEGICGDVCEYDPEEAKKLIDEAGGLPGGRVTLSSNVDTGSHRQWMDAVCNSVNNALGNNNACTVNPVSTFADYRNQITRKEMNGMFRAGWQMDYPLIQNFLQPLYYTGASSNDSGYSSRRFDRLVDEANAAEEESEAVDKFKDAERVLVEDLPAIPLWYQNGSAGYSDRVDDVKLNPFSVPVFNEITVK</sequence>
<evidence type="ECO:0000313" key="4">
    <source>
        <dbReference type="Proteomes" id="UP000525686"/>
    </source>
</evidence>
<keyword evidence="1" id="KW-0732">Signal</keyword>
<dbReference type="Gene3D" id="3.40.190.10">
    <property type="entry name" value="Periplasmic binding protein-like II"/>
    <property type="match status" value="1"/>
</dbReference>
<dbReference type="Gene3D" id="3.90.76.10">
    <property type="entry name" value="Dipeptide-binding Protein, Domain 1"/>
    <property type="match status" value="1"/>
</dbReference>
<dbReference type="Proteomes" id="UP000525686">
    <property type="component" value="Unassembled WGS sequence"/>
</dbReference>
<protein>
    <submittedName>
        <fullName evidence="3">ABC transporter substrate-binding protein</fullName>
    </submittedName>
</protein>
<evidence type="ECO:0000256" key="1">
    <source>
        <dbReference type="SAM" id="SignalP"/>
    </source>
</evidence>
<dbReference type="PIRSF" id="PIRSF002741">
    <property type="entry name" value="MppA"/>
    <property type="match status" value="1"/>
</dbReference>
<feature type="signal peptide" evidence="1">
    <location>
        <begin position="1"/>
        <end position="23"/>
    </location>
</feature>
<dbReference type="GO" id="GO:1904680">
    <property type="term" value="F:peptide transmembrane transporter activity"/>
    <property type="evidence" value="ECO:0007669"/>
    <property type="project" value="TreeGrafter"/>
</dbReference>
<feature type="chain" id="PRO_5031210534" evidence="1">
    <location>
        <begin position="24"/>
        <end position="543"/>
    </location>
</feature>
<dbReference type="AlphaFoldDB" id="A0A7W3WQ84"/>
<dbReference type="InterPro" id="IPR030678">
    <property type="entry name" value="Peptide/Ni-bd"/>
</dbReference>
<reference evidence="4" key="1">
    <citation type="submission" date="2020-05" db="EMBL/GenBank/DDBJ databases">
        <title>Classification of alakaliphilic streptomycetes isolated from an alkaline soil next to Lonar Crater, India and a proposal for the recognition of Streptomyces alkaliterrae sp. nov.</title>
        <authorList>
            <person name="Golinska P."/>
        </authorList>
    </citation>
    <scope>NUCLEOTIDE SEQUENCE [LARGE SCALE GENOMIC DNA]</scope>
    <source>
        <strain evidence="4">OF3</strain>
    </source>
</reference>
<proteinExistence type="predicted"/>
<dbReference type="GO" id="GO:0042597">
    <property type="term" value="C:periplasmic space"/>
    <property type="evidence" value="ECO:0007669"/>
    <property type="project" value="UniProtKB-ARBA"/>
</dbReference>
<dbReference type="GO" id="GO:0043190">
    <property type="term" value="C:ATP-binding cassette (ABC) transporter complex"/>
    <property type="evidence" value="ECO:0007669"/>
    <property type="project" value="InterPro"/>
</dbReference>
<dbReference type="EMBL" id="JABJWZ010000371">
    <property type="protein sequence ID" value="MBB1256486.1"/>
    <property type="molecule type" value="Genomic_DNA"/>
</dbReference>
<organism evidence="3 4">
    <name type="scientific">Streptomyces alkaliterrae</name>
    <dbReference type="NCBI Taxonomy" id="2213162"/>
    <lineage>
        <taxon>Bacteria</taxon>
        <taxon>Bacillati</taxon>
        <taxon>Actinomycetota</taxon>
        <taxon>Actinomycetes</taxon>
        <taxon>Kitasatosporales</taxon>
        <taxon>Streptomycetaceae</taxon>
        <taxon>Streptomyces</taxon>
    </lineage>
</organism>
<dbReference type="InterPro" id="IPR039424">
    <property type="entry name" value="SBP_5"/>
</dbReference>
<evidence type="ECO:0000259" key="2">
    <source>
        <dbReference type="Pfam" id="PF00496"/>
    </source>
</evidence>
<dbReference type="Pfam" id="PF00496">
    <property type="entry name" value="SBP_bac_5"/>
    <property type="match status" value="1"/>
</dbReference>
<dbReference type="RefSeq" id="WP_181355472.1">
    <property type="nucleotide sequence ID" value="NZ_JABJWZ010000371.1"/>
</dbReference>
<dbReference type="Gene3D" id="3.10.105.10">
    <property type="entry name" value="Dipeptide-binding Protein, Domain 3"/>
    <property type="match status" value="1"/>
</dbReference>
<dbReference type="PROSITE" id="PS51257">
    <property type="entry name" value="PROKAR_LIPOPROTEIN"/>
    <property type="match status" value="1"/>
</dbReference>
<dbReference type="SUPFAM" id="SSF53850">
    <property type="entry name" value="Periplasmic binding protein-like II"/>
    <property type="match status" value="1"/>
</dbReference>